<feature type="transmembrane region" description="Helical" evidence="1">
    <location>
        <begin position="14"/>
        <end position="33"/>
    </location>
</feature>
<dbReference type="EMBL" id="SNRY01009449">
    <property type="protein sequence ID" value="KAA6307050.1"/>
    <property type="molecule type" value="Genomic_DNA"/>
</dbReference>
<organism evidence="2">
    <name type="scientific">termite gut metagenome</name>
    <dbReference type="NCBI Taxonomy" id="433724"/>
    <lineage>
        <taxon>unclassified sequences</taxon>
        <taxon>metagenomes</taxon>
        <taxon>organismal metagenomes</taxon>
    </lineage>
</organism>
<proteinExistence type="predicted"/>
<keyword evidence="1" id="KW-0812">Transmembrane</keyword>
<sequence>VIVLFIGIFIGQPWIYFVFELTVLNGILVYMIIRHEAFSNRFYFQLQKQFGCEE</sequence>
<name>A0A5J4PDM1_9ZZZZ</name>
<keyword evidence="1" id="KW-1133">Transmembrane helix</keyword>
<accession>A0A5J4PDM1</accession>
<dbReference type="AlphaFoldDB" id="A0A5J4PDM1"/>
<keyword evidence="1" id="KW-0472">Membrane</keyword>
<comment type="caution">
    <text evidence="2">The sequence shown here is derived from an EMBL/GenBank/DDBJ whole genome shotgun (WGS) entry which is preliminary data.</text>
</comment>
<feature type="non-terminal residue" evidence="2">
    <location>
        <position position="1"/>
    </location>
</feature>
<evidence type="ECO:0000256" key="1">
    <source>
        <dbReference type="SAM" id="Phobius"/>
    </source>
</evidence>
<gene>
    <name evidence="2" type="ORF">EZS27_041286</name>
</gene>
<protein>
    <submittedName>
        <fullName evidence="2">Uncharacterized protein</fullName>
    </submittedName>
</protein>
<reference evidence="2" key="1">
    <citation type="submission" date="2019-03" db="EMBL/GenBank/DDBJ databases">
        <title>Single cell metagenomics reveals metabolic interactions within the superorganism composed of flagellate Streblomastix strix and complex community of Bacteroidetes bacteria on its surface.</title>
        <authorList>
            <person name="Treitli S.C."/>
            <person name="Kolisko M."/>
            <person name="Husnik F."/>
            <person name="Keeling P."/>
            <person name="Hampl V."/>
        </authorList>
    </citation>
    <scope>NUCLEOTIDE SEQUENCE</scope>
    <source>
        <strain evidence="2">STM</strain>
    </source>
</reference>
<evidence type="ECO:0000313" key="2">
    <source>
        <dbReference type="EMBL" id="KAA6307050.1"/>
    </source>
</evidence>